<dbReference type="EMBL" id="LDOU01000024">
    <property type="protein sequence ID" value="KLV05666.1"/>
    <property type="molecule type" value="Genomic_DNA"/>
</dbReference>
<dbReference type="PATRIC" id="fig|320778.3.peg.4480"/>
<proteinExistence type="predicted"/>
<name>A0A0J1H1G9_9GAMM</name>
<reference evidence="1 2" key="1">
    <citation type="submission" date="2015-05" db="EMBL/GenBank/DDBJ databases">
        <title>Photobacterium galathea sp. nov.</title>
        <authorList>
            <person name="Machado H."/>
            <person name="Gram L."/>
        </authorList>
    </citation>
    <scope>NUCLEOTIDE SEQUENCE [LARGE SCALE GENOMIC DNA]</scope>
    <source>
        <strain evidence="1 2">DSM 22954</strain>
    </source>
</reference>
<comment type="caution">
    <text evidence="1">The sequence shown here is derived from an EMBL/GenBank/DDBJ whole genome shotgun (WGS) entry which is preliminary data.</text>
</comment>
<accession>A0A0J1H1G9</accession>
<dbReference type="Proteomes" id="UP000035909">
    <property type="component" value="Unassembled WGS sequence"/>
</dbReference>
<protein>
    <submittedName>
        <fullName evidence="1">Uncharacterized protein</fullName>
    </submittedName>
</protein>
<evidence type="ECO:0000313" key="2">
    <source>
        <dbReference type="Proteomes" id="UP000035909"/>
    </source>
</evidence>
<keyword evidence="2" id="KW-1185">Reference proteome</keyword>
<gene>
    <name evidence="1" type="ORF">ABT57_20835</name>
</gene>
<sequence length="63" mass="7459">MVTPEKENQWARKLAAILSQLERKRLRLRKNVKFAAVYAQNRIESEMFVRGALGIRRRAGVFW</sequence>
<organism evidence="1 2">
    <name type="scientific">Photobacterium ganghwense</name>
    <dbReference type="NCBI Taxonomy" id="320778"/>
    <lineage>
        <taxon>Bacteria</taxon>
        <taxon>Pseudomonadati</taxon>
        <taxon>Pseudomonadota</taxon>
        <taxon>Gammaproteobacteria</taxon>
        <taxon>Vibrionales</taxon>
        <taxon>Vibrionaceae</taxon>
        <taxon>Photobacterium</taxon>
    </lineage>
</organism>
<evidence type="ECO:0000313" key="1">
    <source>
        <dbReference type="EMBL" id="KLV05666.1"/>
    </source>
</evidence>
<dbReference type="AlphaFoldDB" id="A0A0J1H1G9"/>